<dbReference type="Proteomes" id="UP000532373">
    <property type="component" value="Unassembled WGS sequence"/>
</dbReference>
<evidence type="ECO:0000313" key="9">
    <source>
        <dbReference type="Proteomes" id="UP000532373"/>
    </source>
</evidence>
<comment type="caution">
    <text evidence="8">The sequence shown here is derived from an EMBL/GenBank/DDBJ whole genome shotgun (WGS) entry which is preliminary data.</text>
</comment>
<keyword evidence="4" id="KW-0805">Transcription regulation</keyword>
<evidence type="ECO:0000256" key="2">
    <source>
        <dbReference type="ARBA" id="ARBA00015075"/>
    </source>
</evidence>
<protein>
    <recommendedName>
        <fullName evidence="2">Toxin CcdB</fullName>
    </recommendedName>
    <alternativeName>
        <fullName evidence="7">Cytotoxic protein CcdB</fullName>
    </alternativeName>
    <alternativeName>
        <fullName evidence="6">Protein LetD</fullName>
    </alternativeName>
</protein>
<evidence type="ECO:0000256" key="4">
    <source>
        <dbReference type="ARBA" id="ARBA00023015"/>
    </source>
</evidence>
<dbReference type="SUPFAM" id="SSF50118">
    <property type="entry name" value="Cell growth inhibitor/plasmid maintenance toxic component"/>
    <property type="match status" value="1"/>
</dbReference>
<dbReference type="GO" id="GO:0006276">
    <property type="term" value="P:plasmid maintenance"/>
    <property type="evidence" value="ECO:0007669"/>
    <property type="project" value="InterPro"/>
</dbReference>
<evidence type="ECO:0000256" key="1">
    <source>
        <dbReference type="ARBA" id="ARBA00005230"/>
    </source>
</evidence>
<accession>A0A8E2BD38</accession>
<dbReference type="Gene3D" id="2.30.30.110">
    <property type="match status" value="1"/>
</dbReference>
<dbReference type="InterPro" id="IPR002712">
    <property type="entry name" value="CcdB"/>
</dbReference>
<gene>
    <name evidence="8" type="ORF">HNQ96_001288</name>
</gene>
<dbReference type="RefSeq" id="WP_184767964.1">
    <property type="nucleotide sequence ID" value="NZ_JACHGI010000002.1"/>
</dbReference>
<proteinExistence type="inferred from homology"/>
<dbReference type="AlphaFoldDB" id="A0A8E2BD38"/>
<reference evidence="8 9" key="1">
    <citation type="submission" date="2020-08" db="EMBL/GenBank/DDBJ databases">
        <title>Genomic Encyclopedia of Type Strains, Phase IV (KMG-IV): sequencing the most valuable type-strain genomes for metagenomic binning, comparative biology and taxonomic classification.</title>
        <authorList>
            <person name="Goeker M."/>
        </authorList>
    </citation>
    <scope>NUCLEOTIDE SEQUENCE [LARGE SCALE GENOMIC DNA]</scope>
    <source>
        <strain evidence="8 9">DSM 17454</strain>
    </source>
</reference>
<dbReference type="InterPro" id="IPR011067">
    <property type="entry name" value="Plasmid_toxin/cell-grow_inhib"/>
</dbReference>
<name>A0A8E2BD38_9HYPH</name>
<evidence type="ECO:0000256" key="5">
    <source>
        <dbReference type="ARBA" id="ARBA00023163"/>
    </source>
</evidence>
<comment type="similarity">
    <text evidence="1">Belongs to the CcdB toxin family.</text>
</comment>
<evidence type="ECO:0000256" key="6">
    <source>
        <dbReference type="ARBA" id="ARBA00029628"/>
    </source>
</evidence>
<dbReference type="GO" id="GO:0008657">
    <property type="term" value="F:DNA topoisomerase type II (double strand cut, ATP-hydrolyzing) inhibitor activity"/>
    <property type="evidence" value="ECO:0007669"/>
    <property type="project" value="InterPro"/>
</dbReference>
<keyword evidence="5" id="KW-0804">Transcription</keyword>
<organism evidence="8 9">
    <name type="scientific">Aminobacter carboxidus</name>
    <dbReference type="NCBI Taxonomy" id="376165"/>
    <lineage>
        <taxon>Bacteria</taxon>
        <taxon>Pseudomonadati</taxon>
        <taxon>Pseudomonadota</taxon>
        <taxon>Alphaproteobacteria</taxon>
        <taxon>Hyphomicrobiales</taxon>
        <taxon>Phyllobacteriaceae</taxon>
        <taxon>Aminobacter</taxon>
    </lineage>
</organism>
<dbReference type="Pfam" id="PF01845">
    <property type="entry name" value="CcdB"/>
    <property type="match status" value="1"/>
</dbReference>
<evidence type="ECO:0000313" key="8">
    <source>
        <dbReference type="EMBL" id="MBB6465430.1"/>
    </source>
</evidence>
<dbReference type="EMBL" id="JACHGI010000002">
    <property type="protein sequence ID" value="MBB6465430.1"/>
    <property type="molecule type" value="Genomic_DNA"/>
</dbReference>
<keyword evidence="3" id="KW-0678">Repressor</keyword>
<sequence>MARFDLYRSGDADAYLLDVQADLLRHLNTRVVVPVLPPDMAPKPGRRLNPIFSIGGKDYVMVTQFISAVMTSELSVAAENLSRHHDKITDALDMLFQGY</sequence>
<evidence type="ECO:0000256" key="7">
    <source>
        <dbReference type="ARBA" id="ARBA00033135"/>
    </source>
</evidence>
<evidence type="ECO:0000256" key="3">
    <source>
        <dbReference type="ARBA" id="ARBA00022491"/>
    </source>
</evidence>